<sequence>MHASPRLCPPRPSSQRARAALICVALAAGPAACKSGIDPALVVAEIEIELSERAGSSVDVSCPLLYTDKVATCTATTEDGASFSVEVRSGPDDTWPWEAESLTFGRAVATQIDALYTEVHGIELGEVTCPTLIRDDQSARCSAQVRGVELVFDVTTGEDAPSFQPVQGFVVAKLAAKLAIDELAKLGVEAEVDCGPALRVSVPGETFTCTAKDATGAARPLYYEITGNDGQLRVRSTPPAAPAPAADSADTDADTEQ</sequence>
<dbReference type="EMBL" id="CP001804">
    <property type="protein sequence ID" value="ACY14901.1"/>
    <property type="molecule type" value="Genomic_DNA"/>
</dbReference>
<reference evidence="2 3" key="1">
    <citation type="journal article" date="2010" name="Stand. Genomic Sci.">
        <title>Complete genome sequence of Haliangium ochraceum type strain (SMP-2).</title>
        <authorList>
            <consortium name="US DOE Joint Genome Institute (JGI-PGF)"/>
            <person name="Ivanova N."/>
            <person name="Daum C."/>
            <person name="Lang E."/>
            <person name="Abt B."/>
            <person name="Kopitz M."/>
            <person name="Saunders E."/>
            <person name="Lapidus A."/>
            <person name="Lucas S."/>
            <person name="Glavina Del Rio T."/>
            <person name="Nolan M."/>
            <person name="Tice H."/>
            <person name="Copeland A."/>
            <person name="Cheng J.F."/>
            <person name="Chen F."/>
            <person name="Bruce D."/>
            <person name="Goodwin L."/>
            <person name="Pitluck S."/>
            <person name="Mavromatis K."/>
            <person name="Pati A."/>
            <person name="Mikhailova N."/>
            <person name="Chen A."/>
            <person name="Palaniappan K."/>
            <person name="Land M."/>
            <person name="Hauser L."/>
            <person name="Chang Y.J."/>
            <person name="Jeffries C.D."/>
            <person name="Detter J.C."/>
            <person name="Brettin T."/>
            <person name="Rohde M."/>
            <person name="Goker M."/>
            <person name="Bristow J."/>
            <person name="Markowitz V."/>
            <person name="Eisen J.A."/>
            <person name="Hugenholtz P."/>
            <person name="Kyrpides N.C."/>
            <person name="Klenk H.P."/>
        </authorList>
    </citation>
    <scope>NUCLEOTIDE SEQUENCE [LARGE SCALE GENOMIC DNA]</scope>
    <source>
        <strain evidence="3">DSM 14365 / CIP 107738 / JCM 11303 / AJ 13395 / SMP-2</strain>
    </source>
</reference>
<dbReference type="KEGG" id="hoh:Hoch_2363"/>
<evidence type="ECO:0000313" key="3">
    <source>
        <dbReference type="Proteomes" id="UP000001880"/>
    </source>
</evidence>
<evidence type="ECO:0000256" key="1">
    <source>
        <dbReference type="SAM" id="MobiDB-lite"/>
    </source>
</evidence>
<dbReference type="OrthoDB" id="5244388at2"/>
<dbReference type="RefSeq" id="WP_012827509.1">
    <property type="nucleotide sequence ID" value="NC_013440.1"/>
</dbReference>
<protein>
    <recommendedName>
        <fullName evidence="4">DUF4333 domain-containing protein</fullName>
    </recommendedName>
</protein>
<keyword evidence="3" id="KW-1185">Reference proteome</keyword>
<evidence type="ECO:0000313" key="2">
    <source>
        <dbReference type="EMBL" id="ACY14901.1"/>
    </source>
</evidence>
<dbReference type="AlphaFoldDB" id="D0LJ54"/>
<name>D0LJ54_HALO1</name>
<feature type="region of interest" description="Disordered" evidence="1">
    <location>
        <begin position="228"/>
        <end position="257"/>
    </location>
</feature>
<organism evidence="2 3">
    <name type="scientific">Haliangium ochraceum (strain DSM 14365 / JCM 11303 / SMP-2)</name>
    <dbReference type="NCBI Taxonomy" id="502025"/>
    <lineage>
        <taxon>Bacteria</taxon>
        <taxon>Pseudomonadati</taxon>
        <taxon>Myxococcota</taxon>
        <taxon>Polyangia</taxon>
        <taxon>Haliangiales</taxon>
        <taxon>Kofleriaceae</taxon>
        <taxon>Haliangium</taxon>
    </lineage>
</organism>
<accession>D0LJ54</accession>
<proteinExistence type="predicted"/>
<evidence type="ECO:0008006" key="4">
    <source>
        <dbReference type="Google" id="ProtNLM"/>
    </source>
</evidence>
<dbReference type="Proteomes" id="UP000001880">
    <property type="component" value="Chromosome"/>
</dbReference>
<gene>
    <name evidence="2" type="ordered locus">Hoch_2363</name>
</gene>
<dbReference type="HOGENOM" id="CLU_1080812_0_0_7"/>